<sequence>MLGTKLSFYTACHPQTDELPERMIQKMGDINRIFCVYSMEYKYHEGYTHDWVILLPAIQLAYNTSKHSTTVKSPSLVGKGWDPSLLAAKLKKNLLTIHTTTIDFHDIWRKKCYKSER</sequence>
<dbReference type="AlphaFoldDB" id="A0A9Q3CK44"/>
<dbReference type="InterPro" id="IPR036397">
    <property type="entry name" value="RNaseH_sf"/>
</dbReference>
<accession>A0A9Q3CK44</accession>
<dbReference type="EMBL" id="AVOT02007708">
    <property type="protein sequence ID" value="MBW0484490.1"/>
    <property type="molecule type" value="Genomic_DNA"/>
</dbReference>
<keyword evidence="2" id="KW-1185">Reference proteome</keyword>
<evidence type="ECO:0008006" key="3">
    <source>
        <dbReference type="Google" id="ProtNLM"/>
    </source>
</evidence>
<dbReference type="OrthoDB" id="3227343at2759"/>
<proteinExistence type="predicted"/>
<name>A0A9Q3CK44_9BASI</name>
<evidence type="ECO:0000313" key="1">
    <source>
        <dbReference type="EMBL" id="MBW0484490.1"/>
    </source>
</evidence>
<evidence type="ECO:0000313" key="2">
    <source>
        <dbReference type="Proteomes" id="UP000765509"/>
    </source>
</evidence>
<dbReference type="InterPro" id="IPR012337">
    <property type="entry name" value="RNaseH-like_sf"/>
</dbReference>
<comment type="caution">
    <text evidence="1">The sequence shown here is derived from an EMBL/GenBank/DDBJ whole genome shotgun (WGS) entry which is preliminary data.</text>
</comment>
<dbReference type="GO" id="GO:0003676">
    <property type="term" value="F:nucleic acid binding"/>
    <property type="evidence" value="ECO:0007669"/>
    <property type="project" value="InterPro"/>
</dbReference>
<protein>
    <recommendedName>
        <fullName evidence="3">Integrase catalytic domain-containing protein</fullName>
    </recommendedName>
</protein>
<dbReference type="Proteomes" id="UP000765509">
    <property type="component" value="Unassembled WGS sequence"/>
</dbReference>
<dbReference type="SUPFAM" id="SSF53098">
    <property type="entry name" value="Ribonuclease H-like"/>
    <property type="match status" value="1"/>
</dbReference>
<gene>
    <name evidence="1" type="ORF">O181_024205</name>
</gene>
<reference evidence="1" key="1">
    <citation type="submission" date="2021-03" db="EMBL/GenBank/DDBJ databases">
        <title>Draft genome sequence of rust myrtle Austropuccinia psidii MF-1, a brazilian biotype.</title>
        <authorList>
            <person name="Quecine M.C."/>
            <person name="Pachon D.M.R."/>
            <person name="Bonatelli M.L."/>
            <person name="Correr F.H."/>
            <person name="Franceschini L.M."/>
            <person name="Leite T.F."/>
            <person name="Margarido G.R.A."/>
            <person name="Almeida C.A."/>
            <person name="Ferrarezi J.A."/>
            <person name="Labate C.A."/>
        </authorList>
    </citation>
    <scope>NUCLEOTIDE SEQUENCE</scope>
    <source>
        <strain evidence="1">MF-1</strain>
    </source>
</reference>
<organism evidence="1 2">
    <name type="scientific">Austropuccinia psidii MF-1</name>
    <dbReference type="NCBI Taxonomy" id="1389203"/>
    <lineage>
        <taxon>Eukaryota</taxon>
        <taxon>Fungi</taxon>
        <taxon>Dikarya</taxon>
        <taxon>Basidiomycota</taxon>
        <taxon>Pucciniomycotina</taxon>
        <taxon>Pucciniomycetes</taxon>
        <taxon>Pucciniales</taxon>
        <taxon>Sphaerophragmiaceae</taxon>
        <taxon>Austropuccinia</taxon>
    </lineage>
</organism>
<dbReference type="Gene3D" id="3.30.420.10">
    <property type="entry name" value="Ribonuclease H-like superfamily/Ribonuclease H"/>
    <property type="match status" value="1"/>
</dbReference>